<organism evidence="2 3">
    <name type="scientific">Trichinella zimbabwensis</name>
    <dbReference type="NCBI Taxonomy" id="268475"/>
    <lineage>
        <taxon>Eukaryota</taxon>
        <taxon>Metazoa</taxon>
        <taxon>Ecdysozoa</taxon>
        <taxon>Nematoda</taxon>
        <taxon>Enoplea</taxon>
        <taxon>Dorylaimia</taxon>
        <taxon>Trichinellida</taxon>
        <taxon>Trichinellidae</taxon>
        <taxon>Trichinella</taxon>
    </lineage>
</organism>
<proteinExistence type="predicted"/>
<protein>
    <submittedName>
        <fullName evidence="2">Uncharacterized protein</fullName>
    </submittedName>
</protein>
<keyword evidence="3" id="KW-1185">Reference proteome</keyword>
<sequence length="151" mass="16755">MGHGQAIIFDFVDFSISESSFAQHFFRSPKFDMPQPKFTIPACELHSEAVTKIDILRLTSGYAEADLINAKPTTTIIFLIHISYPCSRRMNFLRLRSQGITPPRQHHSGGTSDSERPSNTAHNVDKVLRTSPYCNVAALGLSSQDAFACPL</sequence>
<name>A0A0V1HSE2_9BILA</name>
<evidence type="ECO:0000313" key="2">
    <source>
        <dbReference type="EMBL" id="KRZ13482.1"/>
    </source>
</evidence>
<feature type="region of interest" description="Disordered" evidence="1">
    <location>
        <begin position="99"/>
        <end position="120"/>
    </location>
</feature>
<gene>
    <name evidence="2" type="ORF">T11_9657</name>
</gene>
<dbReference type="EMBL" id="JYDP01000032">
    <property type="protein sequence ID" value="KRZ13482.1"/>
    <property type="molecule type" value="Genomic_DNA"/>
</dbReference>
<reference evidence="2 3" key="1">
    <citation type="submission" date="2015-01" db="EMBL/GenBank/DDBJ databases">
        <title>Evolution of Trichinella species and genotypes.</title>
        <authorList>
            <person name="Korhonen P.K."/>
            <person name="Edoardo P."/>
            <person name="Giuseppe L.R."/>
            <person name="Gasser R.B."/>
        </authorList>
    </citation>
    <scope>NUCLEOTIDE SEQUENCE [LARGE SCALE GENOMIC DNA]</scope>
    <source>
        <strain evidence="2">ISS1029</strain>
    </source>
</reference>
<dbReference type="AlphaFoldDB" id="A0A0V1HSE2"/>
<evidence type="ECO:0000313" key="3">
    <source>
        <dbReference type="Proteomes" id="UP000055024"/>
    </source>
</evidence>
<evidence type="ECO:0000256" key="1">
    <source>
        <dbReference type="SAM" id="MobiDB-lite"/>
    </source>
</evidence>
<comment type="caution">
    <text evidence="2">The sequence shown here is derived from an EMBL/GenBank/DDBJ whole genome shotgun (WGS) entry which is preliminary data.</text>
</comment>
<accession>A0A0V1HSE2</accession>
<dbReference type="Proteomes" id="UP000055024">
    <property type="component" value="Unassembled WGS sequence"/>
</dbReference>
<feature type="compositionally biased region" description="Polar residues" evidence="1">
    <location>
        <begin position="108"/>
        <end position="120"/>
    </location>
</feature>